<evidence type="ECO:0000256" key="7">
    <source>
        <dbReference type="ARBA" id="ARBA00047899"/>
    </source>
</evidence>
<dbReference type="InterPro" id="IPR000719">
    <property type="entry name" value="Prot_kinase_dom"/>
</dbReference>
<dbReference type="SUPFAM" id="SSF140869">
    <property type="entry name" value="GUN4-like"/>
    <property type="match status" value="1"/>
</dbReference>
<dbReference type="Gene3D" id="1.10.10.1770">
    <property type="entry name" value="Gun4-like"/>
    <property type="match status" value="1"/>
</dbReference>
<dbReference type="PANTHER" id="PTHR24363">
    <property type="entry name" value="SERINE/THREONINE PROTEIN KINASE"/>
    <property type="match status" value="1"/>
</dbReference>
<dbReference type="PROSITE" id="PS50011">
    <property type="entry name" value="PROTEIN_KINASE_DOM"/>
    <property type="match status" value="1"/>
</dbReference>
<dbReference type="AlphaFoldDB" id="A0A8J7IU05"/>
<evidence type="ECO:0000313" key="12">
    <source>
        <dbReference type="EMBL" id="MBE9116188.1"/>
    </source>
</evidence>
<keyword evidence="4 9" id="KW-0547">Nucleotide-binding</keyword>
<evidence type="ECO:0000259" key="11">
    <source>
        <dbReference type="PROSITE" id="PS50011"/>
    </source>
</evidence>
<evidence type="ECO:0000256" key="8">
    <source>
        <dbReference type="ARBA" id="ARBA00048679"/>
    </source>
</evidence>
<evidence type="ECO:0000313" key="13">
    <source>
        <dbReference type="Proteomes" id="UP000654482"/>
    </source>
</evidence>
<comment type="catalytic activity">
    <reaction evidence="8">
        <text>L-seryl-[protein] + ATP = O-phospho-L-seryl-[protein] + ADP + H(+)</text>
        <dbReference type="Rhea" id="RHEA:17989"/>
        <dbReference type="Rhea" id="RHEA-COMP:9863"/>
        <dbReference type="Rhea" id="RHEA-COMP:11604"/>
        <dbReference type="ChEBI" id="CHEBI:15378"/>
        <dbReference type="ChEBI" id="CHEBI:29999"/>
        <dbReference type="ChEBI" id="CHEBI:30616"/>
        <dbReference type="ChEBI" id="CHEBI:83421"/>
        <dbReference type="ChEBI" id="CHEBI:456216"/>
        <dbReference type="EC" id="2.7.11.1"/>
    </reaction>
</comment>
<evidence type="ECO:0000256" key="1">
    <source>
        <dbReference type="ARBA" id="ARBA00012513"/>
    </source>
</evidence>
<keyword evidence="6 9" id="KW-0067">ATP-binding</keyword>
<dbReference type="GO" id="GO:0005524">
    <property type="term" value="F:ATP binding"/>
    <property type="evidence" value="ECO:0007669"/>
    <property type="project" value="UniProtKB-UniRule"/>
</dbReference>
<evidence type="ECO:0000256" key="10">
    <source>
        <dbReference type="SAM" id="MobiDB-lite"/>
    </source>
</evidence>
<dbReference type="RefSeq" id="WP_194029283.1">
    <property type="nucleotide sequence ID" value="NZ_JADEWZ010000012.1"/>
</dbReference>
<dbReference type="Gene3D" id="3.30.200.20">
    <property type="entry name" value="Phosphorylase Kinase, domain 1"/>
    <property type="match status" value="1"/>
</dbReference>
<feature type="binding site" evidence="9">
    <location>
        <position position="65"/>
    </location>
    <ligand>
        <name>ATP</name>
        <dbReference type="ChEBI" id="CHEBI:30616"/>
    </ligand>
</feature>
<comment type="catalytic activity">
    <reaction evidence="7">
        <text>L-threonyl-[protein] + ATP = O-phospho-L-threonyl-[protein] + ADP + H(+)</text>
        <dbReference type="Rhea" id="RHEA:46608"/>
        <dbReference type="Rhea" id="RHEA-COMP:11060"/>
        <dbReference type="Rhea" id="RHEA-COMP:11605"/>
        <dbReference type="ChEBI" id="CHEBI:15378"/>
        <dbReference type="ChEBI" id="CHEBI:30013"/>
        <dbReference type="ChEBI" id="CHEBI:30616"/>
        <dbReference type="ChEBI" id="CHEBI:61977"/>
        <dbReference type="ChEBI" id="CHEBI:456216"/>
        <dbReference type="EC" id="2.7.11.1"/>
    </reaction>
</comment>
<dbReference type="Proteomes" id="UP000654482">
    <property type="component" value="Unassembled WGS sequence"/>
</dbReference>
<dbReference type="SMART" id="SM00220">
    <property type="entry name" value="S_TKc"/>
    <property type="match status" value="1"/>
</dbReference>
<gene>
    <name evidence="12" type="ORF">IQ249_09800</name>
</gene>
<feature type="region of interest" description="Disordered" evidence="10">
    <location>
        <begin position="296"/>
        <end position="327"/>
    </location>
</feature>
<protein>
    <recommendedName>
        <fullName evidence="1">non-specific serine/threonine protein kinase</fullName>
        <ecNumber evidence="1">2.7.11.1</ecNumber>
    </recommendedName>
</protein>
<reference evidence="12" key="1">
    <citation type="submission" date="2020-10" db="EMBL/GenBank/DDBJ databases">
        <authorList>
            <person name="Castelo-Branco R."/>
            <person name="Eusebio N."/>
            <person name="Adriana R."/>
            <person name="Vieira A."/>
            <person name="Brugerolle De Fraissinette N."/>
            <person name="Rezende De Castro R."/>
            <person name="Schneider M.P."/>
            <person name="Vasconcelos V."/>
            <person name="Leao P.N."/>
        </authorList>
    </citation>
    <scope>NUCLEOTIDE SEQUENCE</scope>
    <source>
        <strain evidence="12">LEGE 07157</strain>
    </source>
</reference>
<name>A0A8J7IU05_9CYAN</name>
<dbReference type="CDD" id="cd14014">
    <property type="entry name" value="STKc_PknB_like"/>
    <property type="match status" value="1"/>
</dbReference>
<dbReference type="Gene3D" id="1.25.40.620">
    <property type="match status" value="1"/>
</dbReference>
<evidence type="ECO:0000256" key="4">
    <source>
        <dbReference type="ARBA" id="ARBA00022741"/>
    </source>
</evidence>
<dbReference type="Pfam" id="PF00069">
    <property type="entry name" value="Pkinase"/>
    <property type="match status" value="1"/>
</dbReference>
<keyword evidence="2" id="KW-0723">Serine/threonine-protein kinase</keyword>
<evidence type="ECO:0000256" key="2">
    <source>
        <dbReference type="ARBA" id="ARBA00022527"/>
    </source>
</evidence>
<evidence type="ECO:0000256" key="5">
    <source>
        <dbReference type="ARBA" id="ARBA00022777"/>
    </source>
</evidence>
<keyword evidence="5" id="KW-0418">Kinase</keyword>
<sequence>MAYCLNPNCLKPENFHSGQFCASCGLPFLLKKRYEAGKPLGQGGFGRTFLGRDIHLPNAPSCVIKQLYLQQSPVGTHKKAIQLFEQEAVRLFELGNHPQIPTLFAHFEQNGDLYLIQEWIEGQTLTPHLWQEREDLEARIWELLRGLLPVLQFIHERKVIHRDIKPENIIQRQQDRAFVLIDFGIARVLSQTALMGGATVVGTLGFMAPEQLRGTVLPASDLYSLGVTCIHLLCGTDPEKLFDIVDERWLWRDHLPPGTTISPRLGKILNQLLHPSLRQRSQSAFEVLREMDAMGIPTEEKPSRATTTNSPPPSLTRTPQQSTLFSETTAAPSIQIDYTQLQLLLSKRKWRDADEETWAIVCQLAGKNRGTYIFNSDIQYLPCQDLKTIDRLWFQYSKGKFGFRVQVQIYQEVGEEYHLFCDRVGWTTHQLPFEDKSLKFSLRAPVGHLPSRRWIGGYAWWKHANILMQTFNRCEIF</sequence>
<dbReference type="CDD" id="cd16383">
    <property type="entry name" value="GUN4"/>
    <property type="match status" value="1"/>
</dbReference>
<evidence type="ECO:0000256" key="6">
    <source>
        <dbReference type="ARBA" id="ARBA00022840"/>
    </source>
</evidence>
<dbReference type="NCBIfam" id="NF045510">
    <property type="entry name" value="4Cys_prefix_kin"/>
    <property type="match status" value="1"/>
</dbReference>
<dbReference type="Gene3D" id="1.10.510.10">
    <property type="entry name" value="Transferase(Phosphotransferase) domain 1"/>
    <property type="match status" value="1"/>
</dbReference>
<comment type="caution">
    <text evidence="12">The sequence shown here is derived from an EMBL/GenBank/DDBJ whole genome shotgun (WGS) entry which is preliminary data.</text>
</comment>
<accession>A0A8J7IU05</accession>
<dbReference type="InterPro" id="IPR017441">
    <property type="entry name" value="Protein_kinase_ATP_BS"/>
</dbReference>
<evidence type="ECO:0000256" key="3">
    <source>
        <dbReference type="ARBA" id="ARBA00022679"/>
    </source>
</evidence>
<feature type="compositionally biased region" description="Polar residues" evidence="10">
    <location>
        <begin position="304"/>
        <end position="327"/>
    </location>
</feature>
<keyword evidence="13" id="KW-1185">Reference proteome</keyword>
<dbReference type="GO" id="GO:0004674">
    <property type="term" value="F:protein serine/threonine kinase activity"/>
    <property type="evidence" value="ECO:0007669"/>
    <property type="project" value="UniProtKB-KW"/>
</dbReference>
<organism evidence="12 13">
    <name type="scientific">Lusitaniella coriacea LEGE 07157</name>
    <dbReference type="NCBI Taxonomy" id="945747"/>
    <lineage>
        <taxon>Bacteria</taxon>
        <taxon>Bacillati</taxon>
        <taxon>Cyanobacteriota</taxon>
        <taxon>Cyanophyceae</taxon>
        <taxon>Spirulinales</taxon>
        <taxon>Lusitaniellaceae</taxon>
        <taxon>Lusitaniella</taxon>
    </lineage>
</organism>
<evidence type="ECO:0000256" key="9">
    <source>
        <dbReference type="PROSITE-ProRule" id="PRU10141"/>
    </source>
</evidence>
<feature type="domain" description="Protein kinase" evidence="11">
    <location>
        <begin position="34"/>
        <end position="294"/>
    </location>
</feature>
<keyword evidence="3" id="KW-0808">Transferase</keyword>
<dbReference type="InterPro" id="IPR037215">
    <property type="entry name" value="GUN4-like_sf"/>
</dbReference>
<dbReference type="InterPro" id="IPR011009">
    <property type="entry name" value="Kinase-like_dom_sf"/>
</dbReference>
<dbReference type="InterPro" id="IPR008629">
    <property type="entry name" value="GUN4-like"/>
</dbReference>
<dbReference type="PANTHER" id="PTHR24363:SF0">
    <property type="entry name" value="SERINE_THREONINE KINASE LIKE DOMAIN CONTAINING 1"/>
    <property type="match status" value="1"/>
</dbReference>
<dbReference type="Pfam" id="PF05419">
    <property type="entry name" value="GUN4"/>
    <property type="match status" value="1"/>
</dbReference>
<dbReference type="EMBL" id="JADEWZ010000012">
    <property type="protein sequence ID" value="MBE9116188.1"/>
    <property type="molecule type" value="Genomic_DNA"/>
</dbReference>
<dbReference type="PROSITE" id="PS00107">
    <property type="entry name" value="PROTEIN_KINASE_ATP"/>
    <property type="match status" value="1"/>
</dbReference>
<dbReference type="EC" id="2.7.11.1" evidence="1"/>
<dbReference type="SUPFAM" id="SSF56112">
    <property type="entry name" value="Protein kinase-like (PK-like)"/>
    <property type="match status" value="1"/>
</dbReference>
<proteinExistence type="predicted"/>